<dbReference type="Pfam" id="PF26415">
    <property type="entry name" value="DUF8110"/>
    <property type="match status" value="1"/>
</dbReference>
<dbReference type="InterPro" id="IPR058423">
    <property type="entry name" value="DUF8110"/>
</dbReference>
<comment type="caution">
    <text evidence="2">The sequence shown here is derived from an EMBL/GenBank/DDBJ whole genome shotgun (WGS) entry which is preliminary data.</text>
</comment>
<evidence type="ECO:0000259" key="1">
    <source>
        <dbReference type="Pfam" id="PF26415"/>
    </source>
</evidence>
<organism evidence="2 3">
    <name type="scientific">Halorubrum lipolyticum DSM 21995</name>
    <dbReference type="NCBI Taxonomy" id="1227482"/>
    <lineage>
        <taxon>Archaea</taxon>
        <taxon>Methanobacteriati</taxon>
        <taxon>Methanobacteriota</taxon>
        <taxon>Stenosarchaea group</taxon>
        <taxon>Halobacteria</taxon>
        <taxon>Halobacteriales</taxon>
        <taxon>Haloferacaceae</taxon>
        <taxon>Halorubrum</taxon>
    </lineage>
</organism>
<feature type="domain" description="DUF8110" evidence="1">
    <location>
        <begin position="10"/>
        <end position="97"/>
    </location>
</feature>
<sequence>MRQSHHMVHMDGSLEEDYPEAAPYIREAVEEHGEEWVIENYFPDIVSLGVVMDIPQIDELPFFDETKHEAPTEQEQRERAEAYRQYRENLRNGTKPGDE</sequence>
<protein>
    <recommendedName>
        <fullName evidence="1">DUF8110 domain-containing protein</fullName>
    </recommendedName>
</protein>
<evidence type="ECO:0000313" key="2">
    <source>
        <dbReference type="EMBL" id="EMA63309.1"/>
    </source>
</evidence>
<dbReference type="STRING" id="1227482.C469_02960"/>
<name>M0P184_9EURY</name>
<evidence type="ECO:0000313" key="3">
    <source>
        <dbReference type="Proteomes" id="UP000011650"/>
    </source>
</evidence>
<gene>
    <name evidence="2" type="ORF">C469_02960</name>
</gene>
<dbReference type="Proteomes" id="UP000011650">
    <property type="component" value="Unassembled WGS sequence"/>
</dbReference>
<keyword evidence="3" id="KW-1185">Reference proteome</keyword>
<dbReference type="EMBL" id="AOJG01000008">
    <property type="protein sequence ID" value="EMA63309.1"/>
    <property type="molecule type" value="Genomic_DNA"/>
</dbReference>
<accession>M0P184</accession>
<dbReference type="AlphaFoldDB" id="M0P184"/>
<reference evidence="2 3" key="1">
    <citation type="journal article" date="2014" name="PLoS Genet.">
        <title>Phylogenetically driven sequencing of extremely halophilic archaea reveals strategies for static and dynamic osmo-response.</title>
        <authorList>
            <person name="Becker E.A."/>
            <person name="Seitzer P.M."/>
            <person name="Tritt A."/>
            <person name="Larsen D."/>
            <person name="Krusor M."/>
            <person name="Yao A.I."/>
            <person name="Wu D."/>
            <person name="Madern D."/>
            <person name="Eisen J.A."/>
            <person name="Darling A.E."/>
            <person name="Facciotti M.T."/>
        </authorList>
    </citation>
    <scope>NUCLEOTIDE SEQUENCE [LARGE SCALE GENOMIC DNA]</scope>
    <source>
        <strain evidence="2 3">DSM 21995</strain>
    </source>
</reference>
<proteinExistence type="predicted"/>
<dbReference type="PATRIC" id="fig|1227482.3.peg.597"/>